<evidence type="ECO:0000313" key="2">
    <source>
        <dbReference type="Proteomes" id="UP000241071"/>
    </source>
</evidence>
<protein>
    <submittedName>
        <fullName evidence="1">Repeat protein</fullName>
    </submittedName>
</protein>
<accession>M1PLZ2</accession>
<proteinExistence type="predicted"/>
<dbReference type="EMBL" id="KC008572">
    <property type="protein sequence ID" value="AGF84916.1"/>
    <property type="molecule type" value="Genomic_DNA"/>
</dbReference>
<evidence type="ECO:0000313" key="1">
    <source>
        <dbReference type="EMBL" id="AGF84916.1"/>
    </source>
</evidence>
<keyword evidence="2" id="KW-1185">Reference proteome</keyword>
<reference evidence="1 2" key="1">
    <citation type="submission" date="2012-10" db="EMBL/GenBank/DDBJ databases">
        <title>Complete genome sequence of Moumouvirus goulette.</title>
        <authorList>
            <person name="Fournous G."/>
            <person name="Bougalmi M."/>
            <person name="Colson P."/>
        </authorList>
    </citation>
    <scope>NUCLEOTIDE SEQUENCE [LARGE SCALE GENOMIC DNA]</scope>
</reference>
<gene>
    <name evidence="1" type="ORF">glt_00107</name>
</gene>
<sequence>MSTEYYIITSYNKFIKINKDEPYYSGDKDMFNIFEAKNFPKQHYGHYAWSVTLPTDNFCFKKKVSSFSGIVEKVNMVIPHDIYYLSDPETFVMLQSKGLDLGSKTPEEWCEVHKNRIPSFL</sequence>
<name>M1PLZ2_9VIRU</name>
<dbReference type="Proteomes" id="UP000241071">
    <property type="component" value="Segment"/>
</dbReference>
<organism evidence="1 2">
    <name type="scientific">Moumouvirus goulette</name>
    <dbReference type="NCBI Taxonomy" id="1247379"/>
    <lineage>
        <taxon>Viruses</taxon>
        <taxon>Varidnaviria</taxon>
        <taxon>Bamfordvirae</taxon>
        <taxon>Nucleocytoviricota</taxon>
        <taxon>Megaviricetes</taxon>
        <taxon>Imitervirales</taxon>
        <taxon>Mimiviridae</taxon>
        <taxon>Megamimivirinae</taxon>
        <taxon>Moumouvirus</taxon>
        <taxon>Moumouvirus goulettemassiliense</taxon>
    </lineage>
</organism>